<evidence type="ECO:0000313" key="3">
    <source>
        <dbReference type="Proteomes" id="UP000675881"/>
    </source>
</evidence>
<gene>
    <name evidence="2" type="ORF">LSAA_13036</name>
</gene>
<sequence>MSTNLFLVNREVTIVFQLSRLNSQYAPKSPRIGIVSTLEQKSEKRFKFIYLNSKRMVSILSGLHIQHILYNKRGIPGMPVRTSHAYQKYSHLSSPALVAKLSWGKDYKTNQQHEEINFEENEDEEFFEELEKCFAVFNHTANDGVTEENVEKEEDNDILNRDSLDDEEDESLNSQTESMSHEHMEEDNLGNMELYNNSQQCLPERLSNNTTLFHNDIQEGGKLYSEDIDKIFLKYFEPYHEDPLDNTDGHEIGGCYDEKHGSYDYHKSESSDSAVEMMTEEEELFHDPGRYFTEMINEVFGHDGLGSSTSTRRRKIHSTSKEGKGYFLYTISGESID</sequence>
<feature type="region of interest" description="Disordered" evidence="1">
    <location>
        <begin position="144"/>
        <end position="184"/>
    </location>
</feature>
<dbReference type="Proteomes" id="UP000675881">
    <property type="component" value="Chromosome 7"/>
</dbReference>
<name>A0A7R8D745_LEPSM</name>
<organism evidence="2 3">
    <name type="scientific">Lepeophtheirus salmonis</name>
    <name type="common">Salmon louse</name>
    <name type="synonym">Caligus salmonis</name>
    <dbReference type="NCBI Taxonomy" id="72036"/>
    <lineage>
        <taxon>Eukaryota</taxon>
        <taxon>Metazoa</taxon>
        <taxon>Ecdysozoa</taxon>
        <taxon>Arthropoda</taxon>
        <taxon>Crustacea</taxon>
        <taxon>Multicrustacea</taxon>
        <taxon>Hexanauplia</taxon>
        <taxon>Copepoda</taxon>
        <taxon>Siphonostomatoida</taxon>
        <taxon>Caligidae</taxon>
        <taxon>Lepeophtheirus</taxon>
    </lineage>
</organism>
<evidence type="ECO:0000313" key="2">
    <source>
        <dbReference type="EMBL" id="CAF2996510.1"/>
    </source>
</evidence>
<feature type="compositionally biased region" description="Acidic residues" evidence="1">
    <location>
        <begin position="145"/>
        <end position="157"/>
    </location>
</feature>
<dbReference type="OrthoDB" id="6020705at2759"/>
<dbReference type="AlphaFoldDB" id="A0A7R8D745"/>
<proteinExistence type="predicted"/>
<protein>
    <submittedName>
        <fullName evidence="2">(salmon louse) hypothetical protein</fullName>
    </submittedName>
</protein>
<evidence type="ECO:0000256" key="1">
    <source>
        <dbReference type="SAM" id="MobiDB-lite"/>
    </source>
</evidence>
<keyword evidence="3" id="KW-1185">Reference proteome</keyword>
<dbReference type="EMBL" id="HG994586">
    <property type="protein sequence ID" value="CAF2996510.1"/>
    <property type="molecule type" value="Genomic_DNA"/>
</dbReference>
<accession>A0A7R8D745</accession>
<reference evidence="2" key="1">
    <citation type="submission" date="2021-02" db="EMBL/GenBank/DDBJ databases">
        <authorList>
            <person name="Bekaert M."/>
        </authorList>
    </citation>
    <scope>NUCLEOTIDE SEQUENCE</scope>
    <source>
        <strain evidence="2">IoA-00</strain>
    </source>
</reference>